<feature type="compositionally biased region" description="Polar residues" evidence="1">
    <location>
        <begin position="54"/>
        <end position="64"/>
    </location>
</feature>
<evidence type="ECO:0000259" key="3">
    <source>
        <dbReference type="Pfam" id="PF13731"/>
    </source>
</evidence>
<proteinExistence type="predicted"/>
<evidence type="ECO:0000313" key="5">
    <source>
        <dbReference type="Proteomes" id="UP000190328"/>
    </source>
</evidence>
<feature type="region of interest" description="Disordered" evidence="1">
    <location>
        <begin position="39"/>
        <end position="68"/>
    </location>
</feature>
<reference evidence="4 5" key="1">
    <citation type="submission" date="2017-02" db="EMBL/GenBank/DDBJ databases">
        <authorList>
            <person name="Peterson S.W."/>
        </authorList>
    </citation>
    <scope>NUCLEOTIDE SEQUENCE [LARGE SCALE GENOMIC DNA]</scope>
    <source>
        <strain evidence="4 5">ATCC BAA-1030</strain>
    </source>
</reference>
<dbReference type="Proteomes" id="UP000190328">
    <property type="component" value="Unassembled WGS sequence"/>
</dbReference>
<keyword evidence="2" id="KW-0732">Signal</keyword>
<feature type="chain" id="PRO_5010569970" evidence="2">
    <location>
        <begin position="27"/>
        <end position="338"/>
    </location>
</feature>
<feature type="domain" description="WxL" evidence="3">
    <location>
        <begin position="196"/>
        <end position="338"/>
    </location>
</feature>
<dbReference type="STRING" id="263852.SAMN02745116_02086"/>
<accession>A0A1T4Q6Y9</accession>
<organism evidence="4 5">
    <name type="scientific">Pilibacter termitis</name>
    <dbReference type="NCBI Taxonomy" id="263852"/>
    <lineage>
        <taxon>Bacteria</taxon>
        <taxon>Bacillati</taxon>
        <taxon>Bacillota</taxon>
        <taxon>Bacilli</taxon>
        <taxon>Lactobacillales</taxon>
        <taxon>Enterococcaceae</taxon>
        <taxon>Pilibacter</taxon>
    </lineage>
</organism>
<feature type="signal peptide" evidence="2">
    <location>
        <begin position="1"/>
        <end position="26"/>
    </location>
</feature>
<name>A0A1T4Q6Y9_9ENTE</name>
<dbReference type="Pfam" id="PF13731">
    <property type="entry name" value="WxL"/>
    <property type="match status" value="2"/>
</dbReference>
<keyword evidence="5" id="KW-1185">Reference proteome</keyword>
<dbReference type="AlphaFoldDB" id="A0A1T4Q6Y9"/>
<dbReference type="RefSeq" id="WP_078808004.1">
    <property type="nucleotide sequence ID" value="NZ_FUXI01000026.1"/>
</dbReference>
<dbReference type="OrthoDB" id="2339326at2"/>
<gene>
    <name evidence="4" type="ORF">SAMN02745116_02086</name>
</gene>
<evidence type="ECO:0000256" key="1">
    <source>
        <dbReference type="SAM" id="MobiDB-lite"/>
    </source>
</evidence>
<protein>
    <submittedName>
        <fullName evidence="4">WxL domain surface cell wall-binding</fullName>
    </submittedName>
</protein>
<evidence type="ECO:0000256" key="2">
    <source>
        <dbReference type="SAM" id="SignalP"/>
    </source>
</evidence>
<dbReference type="EMBL" id="FUXI01000026">
    <property type="protein sequence ID" value="SJZ99515.1"/>
    <property type="molecule type" value="Genomic_DNA"/>
</dbReference>
<sequence>MKNKKLLSVTTLFLSLFLVLSSVALAEEKLDEAIGEEKVGFTGPYPDEVVSPEEPNTPSNPGQTDKNKGELRIDYVPYFFFDKANITKDGSYTLNAHAQYYTKGESPTGNFVQIVDERKANGWSLTLKQEDEFTLVGSSAVDPKEQLVYITPTGEKYHAYKCGNGTYMQTTLSDALSGGYEPCEKCYPNGVNPSEPYRLKGATLSLSHLWASSVHLGVGTTTTPTIHNDVIKMDSGKVYEIANAKGEVGKGRWAIVAGYSDEYAQKIGATSGTIKPMFDSANNPKLLKDSIQNIHSYGFDIEKQQVHTNEAVKLNVPAQDIRAGVYQAKFTWTLTAAP</sequence>
<dbReference type="InterPro" id="IPR027994">
    <property type="entry name" value="WxL_dom"/>
</dbReference>
<evidence type="ECO:0000313" key="4">
    <source>
        <dbReference type="EMBL" id="SJZ99515.1"/>
    </source>
</evidence>
<feature type="domain" description="WxL" evidence="3">
    <location>
        <begin position="38"/>
        <end position="137"/>
    </location>
</feature>